<dbReference type="OrthoDB" id="7272344at2"/>
<dbReference type="RefSeq" id="WP_066982786.1">
    <property type="nucleotide sequence ID" value="NZ_LUUI01000105.1"/>
</dbReference>
<keyword evidence="1" id="KW-0812">Transmembrane</keyword>
<evidence type="ECO:0000256" key="1">
    <source>
        <dbReference type="SAM" id="Phobius"/>
    </source>
</evidence>
<dbReference type="AlphaFoldDB" id="A0A177NAI4"/>
<protein>
    <submittedName>
        <fullName evidence="2">Uncharacterized protein</fullName>
    </submittedName>
</protein>
<feature type="transmembrane region" description="Helical" evidence="1">
    <location>
        <begin position="63"/>
        <end position="83"/>
    </location>
</feature>
<evidence type="ECO:0000313" key="3">
    <source>
        <dbReference type="Proteomes" id="UP000078476"/>
    </source>
</evidence>
<dbReference type="EMBL" id="LUUI01000105">
    <property type="protein sequence ID" value="OAI15056.1"/>
    <property type="molecule type" value="Genomic_DNA"/>
</dbReference>
<dbReference type="Proteomes" id="UP000078476">
    <property type="component" value="Unassembled WGS sequence"/>
</dbReference>
<evidence type="ECO:0000313" key="2">
    <source>
        <dbReference type="EMBL" id="OAI15056.1"/>
    </source>
</evidence>
<proteinExistence type="predicted"/>
<gene>
    <name evidence="2" type="ORF">A1359_10115</name>
</gene>
<organism evidence="2 3">
    <name type="scientific">Methylomonas lenta</name>
    <dbReference type="NCBI Taxonomy" id="980561"/>
    <lineage>
        <taxon>Bacteria</taxon>
        <taxon>Pseudomonadati</taxon>
        <taxon>Pseudomonadota</taxon>
        <taxon>Gammaproteobacteria</taxon>
        <taxon>Methylococcales</taxon>
        <taxon>Methylococcaceae</taxon>
        <taxon>Methylomonas</taxon>
    </lineage>
</organism>
<keyword evidence="1" id="KW-1133">Transmembrane helix</keyword>
<dbReference type="Pfam" id="PF20134">
    <property type="entry name" value="DUF6524"/>
    <property type="match status" value="1"/>
</dbReference>
<reference evidence="2 3" key="1">
    <citation type="submission" date="2016-03" db="EMBL/GenBank/DDBJ databases">
        <authorList>
            <person name="Ploux O."/>
        </authorList>
    </citation>
    <scope>NUCLEOTIDE SEQUENCE [LARGE SCALE GENOMIC DNA]</scope>
    <source>
        <strain evidence="2 3">R-45370</strain>
    </source>
</reference>
<accession>A0A177NAI4</accession>
<keyword evidence="1" id="KW-0472">Membrane</keyword>
<feature type="transmembrane region" description="Helical" evidence="1">
    <location>
        <begin position="95"/>
        <end position="113"/>
    </location>
</feature>
<name>A0A177NAI4_9GAMM</name>
<dbReference type="STRING" id="980561.A1359_10115"/>
<sequence length="133" mass="14748">MTGILIRFLAALILVFATWNPSGWSFVQWGLNTLPNVTAGLVFVGVVLLIGWFLFLHATLESLGMLGIIMALAFFGSLTWLIFDLGWLTASEGVLNYVVLVVVSAILTVGMAWSHIWRRLSGRVEVEDDHDRD</sequence>
<feature type="transmembrane region" description="Helical" evidence="1">
    <location>
        <begin position="33"/>
        <end position="56"/>
    </location>
</feature>
<keyword evidence="3" id="KW-1185">Reference proteome</keyword>
<dbReference type="InterPro" id="IPR045387">
    <property type="entry name" value="DUF6524"/>
</dbReference>
<comment type="caution">
    <text evidence="2">The sequence shown here is derived from an EMBL/GenBank/DDBJ whole genome shotgun (WGS) entry which is preliminary data.</text>
</comment>